<evidence type="ECO:0000256" key="8">
    <source>
        <dbReference type="PROSITE-ProRule" id="PRU00169"/>
    </source>
</evidence>
<dbReference type="SMART" id="SM00387">
    <property type="entry name" value="HATPase_c"/>
    <property type="match status" value="1"/>
</dbReference>
<gene>
    <name evidence="15" type="ORF">ACFOEK_13285</name>
</gene>
<evidence type="ECO:0000256" key="9">
    <source>
        <dbReference type="SAM" id="Coils"/>
    </source>
</evidence>
<dbReference type="Gene3D" id="3.40.50.2300">
    <property type="match status" value="1"/>
</dbReference>
<feature type="modified residue" description="4-aspartylphosphate" evidence="8">
    <location>
        <position position="2585"/>
    </location>
</feature>
<dbReference type="PROSITE" id="PS50894">
    <property type="entry name" value="HPT"/>
    <property type="match status" value="5"/>
</dbReference>
<proteinExistence type="predicted"/>
<feature type="region of interest" description="Disordered" evidence="10">
    <location>
        <begin position="756"/>
        <end position="780"/>
    </location>
</feature>
<dbReference type="Pfam" id="PF02518">
    <property type="entry name" value="HATPase_c"/>
    <property type="match status" value="1"/>
</dbReference>
<feature type="domain" description="Response regulatory" evidence="12">
    <location>
        <begin position="2536"/>
        <end position="2652"/>
    </location>
</feature>
<dbReference type="InterPro" id="IPR036641">
    <property type="entry name" value="HPT_dom_sf"/>
</dbReference>
<evidence type="ECO:0000259" key="11">
    <source>
        <dbReference type="PROSITE" id="PS50109"/>
    </source>
</evidence>
<dbReference type="CDD" id="cd00088">
    <property type="entry name" value="HPT"/>
    <property type="match status" value="4"/>
</dbReference>
<dbReference type="InterPro" id="IPR002545">
    <property type="entry name" value="CheW-lke_dom"/>
</dbReference>
<feature type="domain" description="Histidine kinase" evidence="11">
    <location>
        <begin position="2137"/>
        <end position="2370"/>
    </location>
</feature>
<keyword evidence="9" id="KW-0175">Coiled coil</keyword>
<evidence type="ECO:0000256" key="1">
    <source>
        <dbReference type="ARBA" id="ARBA00000085"/>
    </source>
</evidence>
<evidence type="ECO:0000256" key="5">
    <source>
        <dbReference type="ARBA" id="ARBA00022777"/>
    </source>
</evidence>
<dbReference type="Gene3D" id="1.20.120.160">
    <property type="entry name" value="HPT domain"/>
    <property type="match status" value="7"/>
</dbReference>
<keyword evidence="16" id="KW-1185">Reference proteome</keyword>
<organism evidence="15 16">
    <name type="scientific">Litoribrevibacter euphylliae</name>
    <dbReference type="NCBI Taxonomy" id="1834034"/>
    <lineage>
        <taxon>Bacteria</taxon>
        <taxon>Pseudomonadati</taxon>
        <taxon>Pseudomonadota</taxon>
        <taxon>Gammaproteobacteria</taxon>
        <taxon>Oceanospirillales</taxon>
        <taxon>Oceanospirillaceae</taxon>
        <taxon>Litoribrevibacter</taxon>
    </lineage>
</organism>
<evidence type="ECO:0000256" key="4">
    <source>
        <dbReference type="ARBA" id="ARBA00022679"/>
    </source>
</evidence>
<dbReference type="PANTHER" id="PTHR43395">
    <property type="entry name" value="SENSOR HISTIDINE KINASE CHEA"/>
    <property type="match status" value="1"/>
</dbReference>
<evidence type="ECO:0000256" key="3">
    <source>
        <dbReference type="ARBA" id="ARBA00022553"/>
    </source>
</evidence>
<feature type="domain" description="CheW-like" evidence="13">
    <location>
        <begin position="2372"/>
        <end position="2512"/>
    </location>
</feature>
<dbReference type="Pfam" id="PF01584">
    <property type="entry name" value="CheW"/>
    <property type="match status" value="1"/>
</dbReference>
<keyword evidence="5" id="KW-0418">Kinase</keyword>
<sequence length="2654" mass="292395">MTEHRDYVALEWVKGEIEETLKQAEQALEAYVESPEDGTRMRFCLTYIHQVHGTLQMVEFYGAALLAEEMEKVAQALINNKVPEPKEAQEVLMQAILQLPGYLEHLQSGREDIPVTLLPLLNDLRSACGESLLTETSLFSPNLSPLKSEGEFSFASSEIKQKLKRLREAYKLGFLGIIRNTGLDKSYATLAKACMHLEQLCGEAPMARLWWIAGAVIEGMSNNTVEDSFAVKTLLRQLEKEIGRLIADGDKALNDPVPEELAKNLLYYVAKSKSETPSVRSIKQVFGLTAALPEDQGNQALQGSYKSAMGSVVEALSEELANLKERFDLFTRSSEYDFERLTELATSFKQIADTLAVLGLGPQRKALLDQIDKINHWVSEQEKPEHSELMSIASELLMVEVGLNASASRKAKSTVTSDIPIDALNTAQSAVVKECRNGLEQVKDAIIGYIASQWNASEIAPVPELLKGVEGALAMVPQLSQASSILSQTREIIESRLLSETPEEPTWDMMDSLADAVAGVDYYLERVAENSQEEGGSVLQVAAESIASLTGQSLESLGFEAEDTPLSEHDYGDEIDLDVAAEDSSIASVDDNVSLDLPVLDETVSDSAEDANETIELAAQSADDFTPEFSEKGPIAGLEESLSEVPDDEELPELELDSIDLNSTEDALGSDIPVLETSDDGLDLGLVSEERTDLEFELPDVTDDSLIPQLEVEEEIELGLDADIPEITTSDDLNVGMASDDELASLLEEETVITESAEVSADSASENDAVPETAAETEESDSMIDDEIIEIFIEEAEEVQETIAEFLPQYKADYENIDAQTEVRRAFHTLKGSGRLVGAEQVGELAWKIENMLNRVIDQTIQASPDLFALIDDVCGVLPELVSAFAKGEKAAIDTQSMMDAADGIVDGKPYQAQDLQEQNLEDQSLENTSEEISDLDVLSEVSLDTADLNADIDVNDVEEELSLDQLTASEDSLASDDTEEFDLAPEDITAQLAESLSIPDSELDTLPTLESLSETDDLSDEILLDSEESSSLLEIFRGEALTHLDVLDAYVEENLYKDSALLTDDVQRACHTLKGSAHMAAVTPIADFAGTCEKVVKEARAAHLLADQLLVSQLKDAANWIREAVAELESQVTVTLEIDSDWLETFTNSQSRLPSETRRDDADAPTKVDTSPDHQMMNIFLMEGMDILGDIELVIQQWRADALSTQLANDLDAEFETLAKAARMARVNAFADVAEALNHLIKDIIRLDGTPNAQFFDVLDSGYESLVSLMDLLAAGQALASTEAKVSEVNALSRPELVDPLENVTLEDVPELATSGVHISEDDFTSLVEAELSESLEELELADSEEDDFTLDELASDDDLAALVDEFDEYGSVQDAESIEATEVVESVAEDEEEDSELVSIFLEEADDIVSHLDENLQQWRGQLDNAEPVQELQRAIHTLKGGARLAEIKPIGDLCHELENLYEGLSEGRFGFSEPLIELLQDCHDAIATQVSDIHENKEPVSYPELEQRILNHMSSATESESLAENNEIDELREQADQELVDSAPQSLSENVDPELVEIFLEEAEEILDSITEHLEQWADQQDDLTPVAELQRELHTLKGGARMAELSPVGDLGHELENLYEGLVNGMFTSSEELIELLRSCHDRLGDMIEAVQRQHMPSAAPDLIEAITQYCRTGSYDEAVLHQSSNLTSMDSESDDTEEVKDAIEVVDSEDVVLEPEAEAQDDFDLASLDQESVTSDSDELSEIDTLLPDLDVDESLDDSDVDDSNFEAALSELDLGDTDSSEDSSVEFVSELDDSDTTLSELPDDQVTADDNDFDLSVLGISALDAAALEVSEIFIEEASELAELLDNACHAWAQDPYGSAQKDEVLRVLHTLKGGAKLAKLDVLAQQSHDLETHVEESSDDLTEAFFVDLLERVDQIGQAIEELSSGASHAEDGEDKLDSITDHSQILNEDIPELDLSEIESELESSFLEEPSQADDVSADVFELSDEDLLEELTHLDDDEEAPEELILGDEILAERIPAPEFGPSIREALLDQNAKMGQEAVKVSADLLENLVNLAGETSITRGRLETEVSDIGFTLEDMDMTVSRLRDQLKRLDIETQAQISYRTEMQQTHAYDDFDPLEMDRYTNMQQLSRALLESVTDILDLRATLENKVRDSETLLLQQSRINTELQEGLMKTRMVPFSRLVPRLRRIVRQVAQELGKQVDFKVNNAEGEMDRTVMERMVAPLEHMLRNAVDHGVEMPDVRKKAGKKAKGTIELSVSREGGDVVLRLNDDGAGVNLEAVRNKAIERNLMKPDADLTEHEVMQFIFSPGFSTAQKVTQISGRGVGMDVVNSEIKQLGGNITIDSEYGNGSEFEVRLPFTVSMNRALMVKVGDDLYAVPLNTIEGIVRVSPYELEEFYKEGVEMPYNYAGKEYRMEYMGTLLKSGHRPKLQGQVLPLPVLLVRGAEHPIALQVDSLMGSREVVVKSLGAQFSSVDGVSGATILGDGSVVIILDLAALIRAEHARYIEQANQDLVAAEETTSSDRPLKVMVVDDSVTVRKVTSRVLQRQGYEVFTAKDGVDAIAKLQDERPDIMLLDIEMPRMDGFEVASHVRHNEQIKDLPIIMITSRTGEKHRDRAMSIGVNHYMGKPFQEATLLETIELLVGK</sequence>
<comment type="caution">
    <text evidence="15">The sequence shown here is derived from an EMBL/GenBank/DDBJ whole genome shotgun (WGS) entry which is preliminary data.</text>
</comment>
<feature type="modified residue" description="Phosphohistidine" evidence="7">
    <location>
        <position position="828"/>
    </location>
</feature>
<feature type="domain" description="HPt" evidence="14">
    <location>
        <begin position="1392"/>
        <end position="1496"/>
    </location>
</feature>
<dbReference type="InterPro" id="IPR001789">
    <property type="entry name" value="Sig_transdc_resp-reg_receiver"/>
</dbReference>
<dbReference type="EC" id="2.7.13.3" evidence="2"/>
<dbReference type="EMBL" id="JBHRSZ010000005">
    <property type="protein sequence ID" value="MFC3152009.1"/>
    <property type="molecule type" value="Genomic_DNA"/>
</dbReference>
<dbReference type="PANTHER" id="PTHR43395:SF8">
    <property type="entry name" value="HISTIDINE KINASE"/>
    <property type="match status" value="1"/>
</dbReference>
<feature type="modified residue" description="Phosphohistidine" evidence="7">
    <location>
        <position position="1876"/>
    </location>
</feature>
<dbReference type="PROSITE" id="PS50851">
    <property type="entry name" value="CHEW"/>
    <property type="match status" value="1"/>
</dbReference>
<dbReference type="InterPro" id="IPR036890">
    <property type="entry name" value="HATPase_C_sf"/>
</dbReference>
<feature type="modified residue" description="Phosphohistidine" evidence="7">
    <location>
        <position position="1439"/>
    </location>
</feature>
<dbReference type="InterPro" id="IPR011006">
    <property type="entry name" value="CheY-like_superfamily"/>
</dbReference>
<dbReference type="InterPro" id="IPR005467">
    <property type="entry name" value="His_kinase_dom"/>
</dbReference>
<feature type="domain" description="HPt" evidence="14">
    <location>
        <begin position="781"/>
        <end position="885"/>
    </location>
</feature>
<accession>A0ABV7HDQ1</accession>
<dbReference type="SMART" id="SM00073">
    <property type="entry name" value="HPT"/>
    <property type="match status" value="5"/>
</dbReference>
<dbReference type="SUPFAM" id="SSF55874">
    <property type="entry name" value="ATPase domain of HSP90 chaperone/DNA topoisomerase II/histidine kinase"/>
    <property type="match status" value="1"/>
</dbReference>
<evidence type="ECO:0000259" key="13">
    <source>
        <dbReference type="PROSITE" id="PS50851"/>
    </source>
</evidence>
<dbReference type="SMART" id="SM01231">
    <property type="entry name" value="H-kinase_dim"/>
    <property type="match status" value="1"/>
</dbReference>
<dbReference type="InterPro" id="IPR003594">
    <property type="entry name" value="HATPase_dom"/>
</dbReference>
<comment type="catalytic activity">
    <reaction evidence="1">
        <text>ATP + protein L-histidine = ADP + protein N-phospho-L-histidine.</text>
        <dbReference type="EC" id="2.7.13.3"/>
    </reaction>
</comment>
<name>A0ABV7HDQ1_9GAMM</name>
<dbReference type="CDD" id="cd17546">
    <property type="entry name" value="REC_hyHK_CKI1_RcsC-like"/>
    <property type="match status" value="1"/>
</dbReference>
<protein>
    <recommendedName>
        <fullName evidence="2">histidine kinase</fullName>
        <ecNumber evidence="2">2.7.13.3</ecNumber>
    </recommendedName>
</protein>
<dbReference type="InterPro" id="IPR051315">
    <property type="entry name" value="Bact_Chemotaxis_CheA"/>
</dbReference>
<evidence type="ECO:0000259" key="12">
    <source>
        <dbReference type="PROSITE" id="PS50110"/>
    </source>
</evidence>
<feature type="coiled-coil region" evidence="9">
    <location>
        <begin position="306"/>
        <end position="333"/>
    </location>
</feature>
<feature type="modified residue" description="Phosphohistidine" evidence="7">
    <location>
        <position position="1072"/>
    </location>
</feature>
<keyword evidence="4" id="KW-0808">Transferase</keyword>
<dbReference type="SUPFAM" id="SSF52172">
    <property type="entry name" value="CheY-like"/>
    <property type="match status" value="1"/>
</dbReference>
<feature type="region of interest" description="Disordered" evidence="10">
    <location>
        <begin position="1150"/>
        <end position="1170"/>
    </location>
</feature>
<dbReference type="PROSITE" id="PS50110">
    <property type="entry name" value="RESPONSE_REGULATORY"/>
    <property type="match status" value="1"/>
</dbReference>
<evidence type="ECO:0000256" key="10">
    <source>
        <dbReference type="SAM" id="MobiDB-lite"/>
    </source>
</evidence>
<evidence type="ECO:0000313" key="16">
    <source>
        <dbReference type="Proteomes" id="UP001595476"/>
    </source>
</evidence>
<feature type="domain" description="HPt" evidence="14">
    <location>
        <begin position="1551"/>
        <end position="1655"/>
    </location>
</feature>
<evidence type="ECO:0000256" key="2">
    <source>
        <dbReference type="ARBA" id="ARBA00012438"/>
    </source>
</evidence>
<evidence type="ECO:0000256" key="6">
    <source>
        <dbReference type="ARBA" id="ARBA00023012"/>
    </source>
</evidence>
<dbReference type="PROSITE" id="PS50109">
    <property type="entry name" value="HIS_KIN"/>
    <property type="match status" value="1"/>
</dbReference>
<evidence type="ECO:0000256" key="7">
    <source>
        <dbReference type="PROSITE-ProRule" id="PRU00110"/>
    </source>
</evidence>
<dbReference type="Gene3D" id="3.30.565.10">
    <property type="entry name" value="Histidine kinase-like ATPase, C-terminal domain"/>
    <property type="match status" value="1"/>
</dbReference>
<keyword evidence="3 8" id="KW-0597">Phosphoprotein</keyword>
<dbReference type="SUPFAM" id="SSF47226">
    <property type="entry name" value="Histidine-containing phosphotransfer domain, HPT domain"/>
    <property type="match status" value="7"/>
</dbReference>
<dbReference type="InterPro" id="IPR008207">
    <property type="entry name" value="Sig_transdc_His_kin_Hpt_dom"/>
</dbReference>
<dbReference type="InterPro" id="IPR004105">
    <property type="entry name" value="CheA-like_dim"/>
</dbReference>
<reference evidence="16" key="1">
    <citation type="journal article" date="2019" name="Int. J. Syst. Evol. Microbiol.">
        <title>The Global Catalogue of Microorganisms (GCM) 10K type strain sequencing project: providing services to taxonomists for standard genome sequencing and annotation.</title>
        <authorList>
            <consortium name="The Broad Institute Genomics Platform"/>
            <consortium name="The Broad Institute Genome Sequencing Center for Infectious Disease"/>
            <person name="Wu L."/>
            <person name="Ma J."/>
        </authorList>
    </citation>
    <scope>NUCLEOTIDE SEQUENCE [LARGE SCALE GENOMIC DNA]</scope>
    <source>
        <strain evidence="16">KCTC 52438</strain>
    </source>
</reference>
<dbReference type="Pfam" id="PF01627">
    <property type="entry name" value="Hpt"/>
    <property type="match status" value="6"/>
</dbReference>
<dbReference type="PRINTS" id="PR00344">
    <property type="entry name" value="BCTRLSENSOR"/>
</dbReference>
<feature type="compositionally biased region" description="Basic and acidic residues" evidence="10">
    <location>
        <begin position="1156"/>
        <end position="1170"/>
    </location>
</feature>
<dbReference type="RefSeq" id="WP_386721734.1">
    <property type="nucleotide sequence ID" value="NZ_JBHRSZ010000005.1"/>
</dbReference>
<dbReference type="InterPro" id="IPR004358">
    <property type="entry name" value="Sig_transdc_His_kin-like_C"/>
</dbReference>
<evidence type="ECO:0000313" key="15">
    <source>
        <dbReference type="EMBL" id="MFC3152009.1"/>
    </source>
</evidence>
<dbReference type="InterPro" id="IPR058661">
    <property type="entry name" value="FimL_2nd"/>
</dbReference>
<feature type="compositionally biased region" description="Low complexity" evidence="10">
    <location>
        <begin position="756"/>
        <end position="770"/>
    </location>
</feature>
<dbReference type="Gene3D" id="2.30.30.40">
    <property type="entry name" value="SH3 Domains"/>
    <property type="match status" value="1"/>
</dbReference>
<dbReference type="SMART" id="SM00260">
    <property type="entry name" value="CheW"/>
    <property type="match status" value="1"/>
</dbReference>
<dbReference type="InterPro" id="IPR036061">
    <property type="entry name" value="CheW-like_dom_sf"/>
</dbReference>
<feature type="domain" description="HPt" evidence="14">
    <location>
        <begin position="1829"/>
        <end position="1934"/>
    </location>
</feature>
<dbReference type="SUPFAM" id="SSF50341">
    <property type="entry name" value="CheW-like"/>
    <property type="match status" value="1"/>
</dbReference>
<keyword evidence="6" id="KW-0902">Two-component regulatory system</keyword>
<feature type="modified residue" description="Phosphohistidine" evidence="7">
    <location>
        <position position="1598"/>
    </location>
</feature>
<dbReference type="Pfam" id="PF26379">
    <property type="entry name" value="FimL_2nd"/>
    <property type="match status" value="1"/>
</dbReference>
<dbReference type="SMART" id="SM00448">
    <property type="entry name" value="REC"/>
    <property type="match status" value="1"/>
</dbReference>
<evidence type="ECO:0000259" key="14">
    <source>
        <dbReference type="PROSITE" id="PS50894"/>
    </source>
</evidence>
<dbReference type="Pfam" id="PF00072">
    <property type="entry name" value="Response_reg"/>
    <property type="match status" value="1"/>
</dbReference>
<feature type="domain" description="HPt" evidence="14">
    <location>
        <begin position="1026"/>
        <end position="1129"/>
    </location>
</feature>
<dbReference type="Proteomes" id="UP001595476">
    <property type="component" value="Unassembled WGS sequence"/>
</dbReference>